<name>A0ACC0VTI0_9STRA</name>
<evidence type="ECO:0000313" key="2">
    <source>
        <dbReference type="Proteomes" id="UP001163321"/>
    </source>
</evidence>
<accession>A0ACC0VTI0</accession>
<proteinExistence type="predicted"/>
<protein>
    <submittedName>
        <fullName evidence="1">Uncharacterized protein</fullName>
    </submittedName>
</protein>
<gene>
    <name evidence="1" type="ORF">PsorP6_014697</name>
</gene>
<dbReference type="EMBL" id="CM047586">
    <property type="protein sequence ID" value="KAI9909229.1"/>
    <property type="molecule type" value="Genomic_DNA"/>
</dbReference>
<dbReference type="Proteomes" id="UP001163321">
    <property type="component" value="Chromosome 7"/>
</dbReference>
<evidence type="ECO:0000313" key="1">
    <source>
        <dbReference type="EMBL" id="KAI9909229.1"/>
    </source>
</evidence>
<comment type="caution">
    <text evidence="1">The sequence shown here is derived from an EMBL/GenBank/DDBJ whole genome shotgun (WGS) entry which is preliminary data.</text>
</comment>
<reference evidence="1 2" key="1">
    <citation type="journal article" date="2022" name="bioRxiv">
        <title>The genome of the oomycete Peronosclerospora sorghi, a cosmopolitan pathogen of maize and sorghum, is inflated with dispersed pseudogenes.</title>
        <authorList>
            <person name="Fletcher K."/>
            <person name="Martin F."/>
            <person name="Isakeit T."/>
            <person name="Cavanaugh K."/>
            <person name="Magill C."/>
            <person name="Michelmore R."/>
        </authorList>
    </citation>
    <scope>NUCLEOTIDE SEQUENCE [LARGE SCALE GENOMIC DNA]</scope>
    <source>
        <strain evidence="1">P6</strain>
    </source>
</reference>
<sequence>MPFPSPGLEFPQETKKVDRRQLFVLKVSENTTVDSIPINSGSMGAVTMCSVNYQVRKQSAKDDPSMDRLPIKGKPPKQLPFKTSEKRPPSSDVEYSKLSKKT</sequence>
<keyword evidence="2" id="KW-1185">Reference proteome</keyword>
<organism evidence="1 2">
    <name type="scientific">Peronosclerospora sorghi</name>
    <dbReference type="NCBI Taxonomy" id="230839"/>
    <lineage>
        <taxon>Eukaryota</taxon>
        <taxon>Sar</taxon>
        <taxon>Stramenopiles</taxon>
        <taxon>Oomycota</taxon>
        <taxon>Peronosporomycetes</taxon>
        <taxon>Peronosporales</taxon>
        <taxon>Peronosporaceae</taxon>
        <taxon>Peronosclerospora</taxon>
    </lineage>
</organism>